<accession>A0A0N9HM41</accession>
<evidence type="ECO:0000313" key="3">
    <source>
        <dbReference type="EMBL" id="ALG07684.1"/>
    </source>
</evidence>
<dbReference type="KEGG" id="kphy:AOZ06_12890"/>
<evidence type="ECO:0000256" key="1">
    <source>
        <dbReference type="SAM" id="MobiDB-lite"/>
    </source>
</evidence>
<name>A0A0N9HM41_9PSEU</name>
<feature type="region of interest" description="Disordered" evidence="1">
    <location>
        <begin position="80"/>
        <end position="111"/>
    </location>
</feature>
<proteinExistence type="predicted"/>
<reference evidence="2 4" key="1">
    <citation type="submission" date="2015-07" db="EMBL/GenBank/DDBJ databases">
        <title>Genome sequencing of Kibdelosporangium phytohabitans.</title>
        <authorList>
            <person name="Qin S."/>
            <person name="Xing K."/>
        </authorList>
    </citation>
    <scope>NUCLEOTIDE SEQUENCE [LARGE SCALE GENOMIC DNA]</scope>
    <source>
        <strain evidence="2 4">KLBMP1111</strain>
    </source>
</reference>
<dbReference type="EMBL" id="CP012752">
    <property type="protein sequence ID" value="ALG07628.1"/>
    <property type="molecule type" value="Genomic_DNA"/>
</dbReference>
<evidence type="ECO:0000313" key="4">
    <source>
        <dbReference type="Proteomes" id="UP000063699"/>
    </source>
</evidence>
<feature type="compositionally biased region" description="Basic and acidic residues" evidence="1">
    <location>
        <begin position="88"/>
        <end position="111"/>
    </location>
</feature>
<evidence type="ECO:0000313" key="2">
    <source>
        <dbReference type="EMBL" id="ALG07628.1"/>
    </source>
</evidence>
<dbReference type="KEGG" id="kphy:AOZ06_12570"/>
<gene>
    <name evidence="2" type="ORF">AOZ06_12570</name>
    <name evidence="3" type="ORF">AOZ06_12890</name>
</gene>
<dbReference type="AlphaFoldDB" id="A0A0N9HM41"/>
<keyword evidence="4" id="KW-1185">Reference proteome</keyword>
<organism evidence="2 4">
    <name type="scientific">Kibdelosporangium phytohabitans</name>
    <dbReference type="NCBI Taxonomy" id="860235"/>
    <lineage>
        <taxon>Bacteria</taxon>
        <taxon>Bacillati</taxon>
        <taxon>Actinomycetota</taxon>
        <taxon>Actinomycetes</taxon>
        <taxon>Pseudonocardiales</taxon>
        <taxon>Pseudonocardiaceae</taxon>
        <taxon>Kibdelosporangium</taxon>
    </lineage>
</organism>
<dbReference type="Proteomes" id="UP000063699">
    <property type="component" value="Chromosome"/>
</dbReference>
<dbReference type="EMBL" id="CP012752">
    <property type="protein sequence ID" value="ALG07684.1"/>
    <property type="molecule type" value="Genomic_DNA"/>
</dbReference>
<protein>
    <submittedName>
        <fullName evidence="2">Uncharacterized protein</fullName>
    </submittedName>
</protein>
<sequence>MWRNLERGYELRKGIRFDIAPRPETVANAARAVGITVDMAFQMADIEIELAQDFAYENVDLTGVPHERLLEELRRRLAAGAPPTAEEIEAHPERYTVIGRREPKPDRKTGP</sequence>